<proteinExistence type="predicted"/>
<dbReference type="GO" id="GO:0005524">
    <property type="term" value="F:ATP binding"/>
    <property type="evidence" value="ECO:0007669"/>
    <property type="project" value="UniProtKB-KW"/>
</dbReference>
<evidence type="ECO:0000313" key="4">
    <source>
        <dbReference type="EMBL" id="GGC04967.1"/>
    </source>
</evidence>
<keyword evidence="2 4" id="KW-0067">ATP-binding</keyword>
<name>A0ABQ1KRB2_9GAMM</name>
<evidence type="ECO:0000259" key="3">
    <source>
        <dbReference type="PROSITE" id="PS50893"/>
    </source>
</evidence>
<dbReference type="Proteomes" id="UP000629025">
    <property type="component" value="Unassembled WGS sequence"/>
</dbReference>
<dbReference type="CDD" id="cd03230">
    <property type="entry name" value="ABC_DR_subfamily_A"/>
    <property type="match status" value="1"/>
</dbReference>
<evidence type="ECO:0000256" key="2">
    <source>
        <dbReference type="ARBA" id="ARBA00022840"/>
    </source>
</evidence>
<dbReference type="EMBL" id="BMIJ01000007">
    <property type="protein sequence ID" value="GGC04967.1"/>
    <property type="molecule type" value="Genomic_DNA"/>
</dbReference>
<dbReference type="Pfam" id="PF00005">
    <property type="entry name" value="ABC_tran"/>
    <property type="match status" value="2"/>
</dbReference>
<accession>A0ABQ1KRB2</accession>
<dbReference type="InterPro" id="IPR003593">
    <property type="entry name" value="AAA+_ATPase"/>
</dbReference>
<dbReference type="InterPro" id="IPR017871">
    <property type="entry name" value="ABC_transporter-like_CS"/>
</dbReference>
<dbReference type="SUPFAM" id="SSF52540">
    <property type="entry name" value="P-loop containing nucleoside triphosphate hydrolases"/>
    <property type="match status" value="2"/>
</dbReference>
<organism evidence="4 5">
    <name type="scientific">Marinobacterium zhoushanense</name>
    <dbReference type="NCBI Taxonomy" id="1679163"/>
    <lineage>
        <taxon>Bacteria</taxon>
        <taxon>Pseudomonadati</taxon>
        <taxon>Pseudomonadota</taxon>
        <taxon>Gammaproteobacteria</taxon>
        <taxon>Oceanospirillales</taxon>
        <taxon>Oceanospirillaceae</taxon>
        <taxon>Marinobacterium</taxon>
    </lineage>
</organism>
<keyword evidence="1" id="KW-0547">Nucleotide-binding</keyword>
<keyword evidence="5" id="KW-1185">Reference proteome</keyword>
<feature type="domain" description="ABC transporter" evidence="3">
    <location>
        <begin position="8"/>
        <end position="244"/>
    </location>
</feature>
<comment type="caution">
    <text evidence="4">The sequence shown here is derived from an EMBL/GenBank/DDBJ whole genome shotgun (WGS) entry which is preliminary data.</text>
</comment>
<evidence type="ECO:0000313" key="5">
    <source>
        <dbReference type="Proteomes" id="UP000629025"/>
    </source>
</evidence>
<dbReference type="RefSeq" id="WP_188750503.1">
    <property type="nucleotide sequence ID" value="NZ_BMIJ01000007.1"/>
</dbReference>
<dbReference type="InterPro" id="IPR003439">
    <property type="entry name" value="ABC_transporter-like_ATP-bd"/>
</dbReference>
<gene>
    <name evidence="4" type="ORF">GCM10011352_33920</name>
</gene>
<dbReference type="PANTHER" id="PTHR43038:SF3">
    <property type="entry name" value="ABC TRANSPORTER G FAMILY MEMBER 20 ISOFORM X1"/>
    <property type="match status" value="1"/>
</dbReference>
<dbReference type="SMART" id="SM00382">
    <property type="entry name" value="AAA"/>
    <property type="match status" value="2"/>
</dbReference>
<reference evidence="5" key="1">
    <citation type="journal article" date="2019" name="Int. J. Syst. Evol. Microbiol.">
        <title>The Global Catalogue of Microorganisms (GCM) 10K type strain sequencing project: providing services to taxonomists for standard genome sequencing and annotation.</title>
        <authorList>
            <consortium name="The Broad Institute Genomics Platform"/>
            <consortium name="The Broad Institute Genome Sequencing Center for Infectious Disease"/>
            <person name="Wu L."/>
            <person name="Ma J."/>
        </authorList>
    </citation>
    <scope>NUCLEOTIDE SEQUENCE [LARGE SCALE GENOMIC DNA]</scope>
    <source>
        <strain evidence="5">CGMCC 1.15341</strain>
    </source>
</reference>
<dbReference type="PANTHER" id="PTHR43038">
    <property type="entry name" value="ATP-BINDING CASSETTE, SUB-FAMILY H, MEMBER 1"/>
    <property type="match status" value="1"/>
</dbReference>
<dbReference type="PROSITE" id="PS00211">
    <property type="entry name" value="ABC_TRANSPORTER_1"/>
    <property type="match status" value="1"/>
</dbReference>
<dbReference type="InterPro" id="IPR027417">
    <property type="entry name" value="P-loop_NTPase"/>
</dbReference>
<dbReference type="PROSITE" id="PS50893">
    <property type="entry name" value="ABC_TRANSPORTER_2"/>
    <property type="match status" value="2"/>
</dbReference>
<evidence type="ECO:0000256" key="1">
    <source>
        <dbReference type="ARBA" id="ARBA00022741"/>
    </source>
</evidence>
<sequence>MDAGQLAVQAEAVHKAFYDKQTRITQQALKAVDLQIPGGSLTALVGPDGAGKTTLLRLMAGLMQANSGVLEVLGIDVGRDPQAVQDRISYMPQRFGLYEDLSVQENLDLYADLHGIPKARRDERYRRLLHMTDLARFTDRAAGKLSGGMKQKLGLACTLVRSPDLLLLDEPTVGVDPLSRRELWQIIQQLIAEEQLSVIVSTAYLDEAGLCDRVYVLHEGELLAQGTPTELRRHADQRCFIAVPAAGQNALQLQARLIDADQLIVDAVPHGGAVRFVTQPDLAQIQLSELLRGASVRAAEPQLEDGFMVLLRARLGAVHVEVDALQQELKQEQPPSGRAASGGSEVVIEVRDLVRTFGDFTAVASTSFDVRRGEIFGLLGPNGAGKTTTFRMLCGLLPSTSGFLQVAGVNLRTARASARRRIGYVSQKFALYGNLTVRENLRFFGGAYGLHGKQLKSRIASVLEQFDLQGQEHTRSGELPGGFKQRLAMAAGLIHEPEILFLDEPTSGADPLARRAFWRRITALAESGTTIIITTHFMEEAEYCDRILIQDAGKRLAMGTPQQVREQVQPVREAGQPILSMEETFIGIVERSRNGQHDGRGALA</sequence>
<protein>
    <submittedName>
        <fullName evidence="4">ABC transporter ATP-binding protein</fullName>
    </submittedName>
</protein>
<dbReference type="Gene3D" id="3.40.50.300">
    <property type="entry name" value="P-loop containing nucleotide triphosphate hydrolases"/>
    <property type="match status" value="2"/>
</dbReference>
<feature type="domain" description="ABC transporter" evidence="3">
    <location>
        <begin position="348"/>
        <end position="577"/>
    </location>
</feature>